<dbReference type="GO" id="GO:0004818">
    <property type="term" value="F:glutamate-tRNA ligase activity"/>
    <property type="evidence" value="ECO:0007669"/>
    <property type="project" value="UniProtKB-UniRule"/>
</dbReference>
<evidence type="ECO:0000313" key="12">
    <source>
        <dbReference type="Proteomes" id="UP000678281"/>
    </source>
</evidence>
<comment type="catalytic activity">
    <reaction evidence="8">
        <text>tRNA(Glu) + L-glutamate + ATP = L-glutamyl-tRNA(Glu) + AMP + diphosphate</text>
        <dbReference type="Rhea" id="RHEA:23540"/>
        <dbReference type="Rhea" id="RHEA-COMP:9663"/>
        <dbReference type="Rhea" id="RHEA-COMP:9680"/>
        <dbReference type="ChEBI" id="CHEBI:29985"/>
        <dbReference type="ChEBI" id="CHEBI:30616"/>
        <dbReference type="ChEBI" id="CHEBI:33019"/>
        <dbReference type="ChEBI" id="CHEBI:78442"/>
        <dbReference type="ChEBI" id="CHEBI:78520"/>
        <dbReference type="ChEBI" id="CHEBI:456215"/>
        <dbReference type="EC" id="6.1.1.17"/>
    </reaction>
</comment>
<dbReference type="GO" id="GO:0005524">
    <property type="term" value="F:ATP binding"/>
    <property type="evidence" value="ECO:0007669"/>
    <property type="project" value="UniProtKB-UniRule"/>
</dbReference>
<dbReference type="InterPro" id="IPR004527">
    <property type="entry name" value="Glu-tRNA-ligase_bac/mito"/>
</dbReference>
<dbReference type="InterPro" id="IPR020751">
    <property type="entry name" value="aa-tRNA-synth_I_codon-bd_sub2"/>
</dbReference>
<organism evidence="11 12">
    <name type="scientific">Devosia litorisediminis</name>
    <dbReference type="NCBI Taxonomy" id="2829817"/>
    <lineage>
        <taxon>Bacteria</taxon>
        <taxon>Pseudomonadati</taxon>
        <taxon>Pseudomonadota</taxon>
        <taxon>Alphaproteobacteria</taxon>
        <taxon>Hyphomicrobiales</taxon>
        <taxon>Devosiaceae</taxon>
        <taxon>Devosia</taxon>
    </lineage>
</organism>
<dbReference type="GO" id="GO:0000049">
    <property type="term" value="F:tRNA binding"/>
    <property type="evidence" value="ECO:0007669"/>
    <property type="project" value="InterPro"/>
</dbReference>
<comment type="caution">
    <text evidence="8">Lacks conserved residue(s) required for the propagation of feature annotation.</text>
</comment>
<comment type="similarity">
    <text evidence="1 8">Belongs to the class-I aminoacyl-tRNA synthetase family. Glutamate--tRNA ligase type 1 subfamily.</text>
</comment>
<name>A0A942E7W6_9HYPH</name>
<dbReference type="Proteomes" id="UP000678281">
    <property type="component" value="Unassembled WGS sequence"/>
</dbReference>
<evidence type="ECO:0000256" key="3">
    <source>
        <dbReference type="ARBA" id="ARBA00022598"/>
    </source>
</evidence>
<evidence type="ECO:0000259" key="9">
    <source>
        <dbReference type="Pfam" id="PF00749"/>
    </source>
</evidence>
<accession>A0A942E7W6</accession>
<dbReference type="AlphaFoldDB" id="A0A942E7W6"/>
<dbReference type="EC" id="6.1.1.17" evidence="8"/>
<keyword evidence="2 8" id="KW-0963">Cytoplasm</keyword>
<feature type="short sequence motif" description="'HIGH' region" evidence="8">
    <location>
        <begin position="8"/>
        <end position="18"/>
    </location>
</feature>
<keyword evidence="5 8" id="KW-0067">ATP-binding</keyword>
<dbReference type="PANTHER" id="PTHR43311">
    <property type="entry name" value="GLUTAMATE--TRNA LIGASE"/>
    <property type="match status" value="1"/>
</dbReference>
<evidence type="ECO:0000256" key="5">
    <source>
        <dbReference type="ARBA" id="ARBA00022840"/>
    </source>
</evidence>
<gene>
    <name evidence="8" type="primary">gltX</name>
    <name evidence="11" type="ORF">KD146_10190</name>
</gene>
<protein>
    <recommendedName>
        <fullName evidence="8">Glutamate--tRNA ligase</fullName>
        <ecNumber evidence="8">6.1.1.17</ecNumber>
    </recommendedName>
    <alternativeName>
        <fullName evidence="8">Glutamyl-tRNA synthetase</fullName>
        <shortName evidence="8">GluRS</shortName>
    </alternativeName>
</protein>
<dbReference type="Pfam" id="PF19269">
    <property type="entry name" value="Anticodon_2"/>
    <property type="match status" value="1"/>
</dbReference>
<feature type="domain" description="Glutamyl/glutaminyl-tRNA synthetase class Ib catalytic" evidence="9">
    <location>
        <begin position="4"/>
        <end position="296"/>
    </location>
</feature>
<dbReference type="SUPFAM" id="SSF52374">
    <property type="entry name" value="Nucleotidylyl transferase"/>
    <property type="match status" value="1"/>
</dbReference>
<dbReference type="NCBIfam" id="TIGR00464">
    <property type="entry name" value="gltX_bact"/>
    <property type="match status" value="1"/>
</dbReference>
<evidence type="ECO:0000259" key="10">
    <source>
        <dbReference type="Pfam" id="PF19269"/>
    </source>
</evidence>
<dbReference type="InterPro" id="IPR008925">
    <property type="entry name" value="aa_tRNA-synth_I_cd-bd_sf"/>
</dbReference>
<evidence type="ECO:0000313" key="11">
    <source>
        <dbReference type="EMBL" id="MBS3849062.1"/>
    </source>
</evidence>
<dbReference type="Pfam" id="PF00749">
    <property type="entry name" value="tRNA-synt_1c"/>
    <property type="match status" value="1"/>
</dbReference>
<comment type="subcellular location">
    <subcellularLocation>
        <location evidence="8">Cytoplasm</location>
    </subcellularLocation>
</comment>
<dbReference type="InterPro" id="IPR014729">
    <property type="entry name" value="Rossmann-like_a/b/a_fold"/>
</dbReference>
<comment type="subunit">
    <text evidence="8">Monomer.</text>
</comment>
<keyword evidence="12" id="KW-1185">Reference proteome</keyword>
<comment type="caution">
    <text evidence="11">The sequence shown here is derived from an EMBL/GenBank/DDBJ whole genome shotgun (WGS) entry which is preliminary data.</text>
</comment>
<dbReference type="Gene3D" id="1.10.10.350">
    <property type="match status" value="1"/>
</dbReference>
<evidence type="ECO:0000256" key="1">
    <source>
        <dbReference type="ARBA" id="ARBA00007894"/>
    </source>
</evidence>
<dbReference type="InterPro" id="IPR049940">
    <property type="entry name" value="GluQ/Sye"/>
</dbReference>
<evidence type="ECO:0000256" key="7">
    <source>
        <dbReference type="ARBA" id="ARBA00023146"/>
    </source>
</evidence>
<dbReference type="RefSeq" id="WP_212658560.1">
    <property type="nucleotide sequence ID" value="NZ_JAGXTP010000001.1"/>
</dbReference>
<evidence type="ECO:0000256" key="2">
    <source>
        <dbReference type="ARBA" id="ARBA00022490"/>
    </source>
</evidence>
<keyword evidence="3 8" id="KW-0436">Ligase</keyword>
<dbReference type="GO" id="GO:0006424">
    <property type="term" value="P:glutamyl-tRNA aminoacylation"/>
    <property type="evidence" value="ECO:0007669"/>
    <property type="project" value="UniProtKB-UniRule"/>
</dbReference>
<keyword evidence="7 8" id="KW-0030">Aminoacyl-tRNA synthetase</keyword>
<dbReference type="HAMAP" id="MF_00022">
    <property type="entry name" value="Glu_tRNA_synth_type1"/>
    <property type="match status" value="1"/>
</dbReference>
<sequence>MTIVRWAPSPTGRIHLGNARPALLNWFFARRKGGKYVLRMDDTDLARSTREFADGIEVDLAWLGITPDLLVRQSERTDLYDAARDRLIADGRLYPCYETAGELDRRRARARALGRPPIYDRAALKLTDEDRARLESEGRKPHWRFKLDGRPVQFEDLIKGPQTVNTASMSDPVLIREDGSYLYTLPSVVDDIDLAITHVIRGEDHVSNTGTQIEIIEALGGTVPIFAHHNLLTDAQGQGFSKRLGSQSLADFRDEGYEALAVAIMASITGTSLPVEPYASLDEIAERLDFSMISHGSARFDPVELDGLNARLLHAMSYEDALHRLTSLGLEGEAIWLSLRDNLTKFNDIKDLAKLITGPVEPVIADEDREFLALAKAMLPAEPWSIDTWSEWTGALKTTTGRKGKALFLPLRLALTGRHDGPELKSLLPLVGRTGCLDRLP</sequence>
<dbReference type="InterPro" id="IPR000924">
    <property type="entry name" value="Glu/Gln-tRNA-synth"/>
</dbReference>
<feature type="short sequence motif" description="'KMSKS' region" evidence="8">
    <location>
        <begin position="239"/>
        <end position="243"/>
    </location>
</feature>
<evidence type="ECO:0000256" key="6">
    <source>
        <dbReference type="ARBA" id="ARBA00022917"/>
    </source>
</evidence>
<dbReference type="InterPro" id="IPR020058">
    <property type="entry name" value="Glu/Gln-tRNA-synth_Ib_cat-dom"/>
</dbReference>
<dbReference type="SUPFAM" id="SSF48163">
    <property type="entry name" value="An anticodon-binding domain of class I aminoacyl-tRNA synthetases"/>
    <property type="match status" value="1"/>
</dbReference>
<evidence type="ECO:0000256" key="8">
    <source>
        <dbReference type="HAMAP-Rule" id="MF_00022"/>
    </source>
</evidence>
<keyword evidence="6 8" id="KW-0648">Protein biosynthesis</keyword>
<dbReference type="InterPro" id="IPR001412">
    <property type="entry name" value="aa-tRNA-synth_I_CS"/>
</dbReference>
<dbReference type="Gene3D" id="3.40.50.620">
    <property type="entry name" value="HUPs"/>
    <property type="match status" value="1"/>
</dbReference>
<feature type="binding site" evidence="8">
    <location>
        <position position="242"/>
    </location>
    <ligand>
        <name>ATP</name>
        <dbReference type="ChEBI" id="CHEBI:30616"/>
    </ligand>
</feature>
<dbReference type="InterPro" id="IPR045462">
    <property type="entry name" value="aa-tRNA-synth_I_cd-bd"/>
</dbReference>
<comment type="function">
    <text evidence="8">Catalyzes the attachment of glutamate to tRNA(Glu) in a two-step reaction: glutamate is first activated by ATP to form Glu-AMP and then transferred to the acceptor end of tRNA(Glu).</text>
</comment>
<dbReference type="PRINTS" id="PR00987">
    <property type="entry name" value="TRNASYNTHGLU"/>
</dbReference>
<evidence type="ECO:0000256" key="4">
    <source>
        <dbReference type="ARBA" id="ARBA00022741"/>
    </source>
</evidence>
<proteinExistence type="inferred from homology"/>
<dbReference type="PROSITE" id="PS00178">
    <property type="entry name" value="AA_TRNA_LIGASE_I"/>
    <property type="match status" value="1"/>
</dbReference>
<dbReference type="GO" id="GO:0005737">
    <property type="term" value="C:cytoplasm"/>
    <property type="evidence" value="ECO:0007669"/>
    <property type="project" value="UniProtKB-SubCell"/>
</dbReference>
<feature type="domain" description="Aminoacyl-tRNA synthetase class I anticodon-binding" evidence="10">
    <location>
        <begin position="338"/>
        <end position="440"/>
    </location>
</feature>
<keyword evidence="4 8" id="KW-0547">Nucleotide-binding</keyword>
<dbReference type="PANTHER" id="PTHR43311:SF2">
    <property type="entry name" value="GLUTAMATE--TRNA LIGASE, MITOCHONDRIAL-RELATED"/>
    <property type="match status" value="1"/>
</dbReference>
<dbReference type="EMBL" id="JAGXTP010000001">
    <property type="protein sequence ID" value="MBS3849062.1"/>
    <property type="molecule type" value="Genomic_DNA"/>
</dbReference>
<reference evidence="11" key="1">
    <citation type="submission" date="2021-04" db="EMBL/GenBank/DDBJ databases">
        <title>Devosia litorisediminis sp. nov., isolated from a sand dune.</title>
        <authorList>
            <person name="Park S."/>
            <person name="Yoon J.-H."/>
        </authorList>
    </citation>
    <scope>NUCLEOTIDE SEQUENCE</scope>
    <source>
        <strain evidence="11">BSSL-BM10</strain>
    </source>
</reference>